<keyword evidence="1 2" id="KW-0238">DNA-binding</keyword>
<evidence type="ECO:0000313" key="4">
    <source>
        <dbReference type="EMBL" id="MBC3797558.1"/>
    </source>
</evidence>
<name>A0ABR6WM30_9FIRM</name>
<dbReference type="Proteomes" id="UP000653358">
    <property type="component" value="Unassembled WGS sequence"/>
</dbReference>
<dbReference type="PROSITE" id="PS50977">
    <property type="entry name" value="HTH_TETR_2"/>
    <property type="match status" value="1"/>
</dbReference>
<dbReference type="RefSeq" id="WP_148604036.1">
    <property type="nucleotide sequence ID" value="NZ_RXYB01000012.1"/>
</dbReference>
<feature type="DNA-binding region" description="H-T-H motif" evidence="2">
    <location>
        <begin position="25"/>
        <end position="44"/>
    </location>
</feature>
<sequence length="179" mass="21259">MMDIVKSIKQAYFEQCQKNGLTNIKVTNLTKSAYISRGTFYLHYENIDELTNEIEQELLNRLWKVASSFPYQSDMKKYDWFLKVLSSEVEQIKADYDWYELFLGPKGDPNFLEKLTQYIHSSSEWKYDALNLKKDAKFLEYVNQGSLGIFLCWINNEAQMSKEELSSLMMVHLREMRIE</sequence>
<reference evidence="4 5" key="1">
    <citation type="journal article" date="2020" name="mSystems">
        <title>Defining Genomic and Predicted Metabolic Features of the Acetobacterium Genus.</title>
        <authorList>
            <person name="Ross D.E."/>
            <person name="Marshall C.W."/>
            <person name="Gulliver D."/>
            <person name="May H.D."/>
            <person name="Norman R.S."/>
        </authorList>
    </citation>
    <scope>NUCLEOTIDE SEQUENCE [LARGE SCALE GENOMIC DNA]</scope>
    <source>
        <strain evidence="4 5">DSM 9173</strain>
    </source>
</reference>
<comment type="caution">
    <text evidence="4">The sequence shown here is derived from an EMBL/GenBank/DDBJ whole genome shotgun (WGS) entry which is preliminary data.</text>
</comment>
<dbReference type="InterPro" id="IPR009057">
    <property type="entry name" value="Homeodomain-like_sf"/>
</dbReference>
<accession>A0ABR6WM30</accession>
<evidence type="ECO:0000259" key="3">
    <source>
        <dbReference type="PROSITE" id="PS50977"/>
    </source>
</evidence>
<protein>
    <recommendedName>
        <fullName evidence="3">HTH tetR-type domain-containing protein</fullName>
    </recommendedName>
</protein>
<evidence type="ECO:0000256" key="2">
    <source>
        <dbReference type="PROSITE-ProRule" id="PRU00335"/>
    </source>
</evidence>
<organism evidence="4 5">
    <name type="scientific">Acetobacterium tundrae</name>
    <dbReference type="NCBI Taxonomy" id="132932"/>
    <lineage>
        <taxon>Bacteria</taxon>
        <taxon>Bacillati</taxon>
        <taxon>Bacillota</taxon>
        <taxon>Clostridia</taxon>
        <taxon>Eubacteriales</taxon>
        <taxon>Eubacteriaceae</taxon>
        <taxon>Acetobacterium</taxon>
    </lineage>
</organism>
<dbReference type="InterPro" id="IPR001647">
    <property type="entry name" value="HTH_TetR"/>
</dbReference>
<dbReference type="EMBL" id="WJBB01000012">
    <property type="protein sequence ID" value="MBC3797558.1"/>
    <property type="molecule type" value="Genomic_DNA"/>
</dbReference>
<gene>
    <name evidence="4" type="ORF">GH807_10925</name>
</gene>
<evidence type="ECO:0000313" key="5">
    <source>
        <dbReference type="Proteomes" id="UP000653358"/>
    </source>
</evidence>
<dbReference type="Gene3D" id="1.10.357.10">
    <property type="entry name" value="Tetracycline Repressor, domain 2"/>
    <property type="match status" value="1"/>
</dbReference>
<keyword evidence="5" id="KW-1185">Reference proteome</keyword>
<dbReference type="Pfam" id="PF14278">
    <property type="entry name" value="TetR_C_8"/>
    <property type="match status" value="1"/>
</dbReference>
<proteinExistence type="predicted"/>
<dbReference type="InterPro" id="IPR039532">
    <property type="entry name" value="TetR_C_Firmicutes"/>
</dbReference>
<dbReference type="SUPFAM" id="SSF46689">
    <property type="entry name" value="Homeodomain-like"/>
    <property type="match status" value="1"/>
</dbReference>
<evidence type="ECO:0000256" key="1">
    <source>
        <dbReference type="ARBA" id="ARBA00023125"/>
    </source>
</evidence>
<feature type="domain" description="HTH tetR-type" evidence="3">
    <location>
        <begin position="2"/>
        <end position="62"/>
    </location>
</feature>